<evidence type="ECO:0000313" key="1">
    <source>
        <dbReference type="EMBL" id="TYL36096.1"/>
    </source>
</evidence>
<dbReference type="InterPro" id="IPR055975">
    <property type="entry name" value="DUF7553"/>
</dbReference>
<dbReference type="OrthoDB" id="206274at2157"/>
<dbReference type="RefSeq" id="WP_148860509.1">
    <property type="nucleotide sequence ID" value="NZ_PHNJ01000022.1"/>
</dbReference>
<organism evidence="1 2">
    <name type="scientific">Natronococcus pandeyae</name>
    <dbReference type="NCBI Taxonomy" id="2055836"/>
    <lineage>
        <taxon>Archaea</taxon>
        <taxon>Methanobacteriati</taxon>
        <taxon>Methanobacteriota</taxon>
        <taxon>Stenosarchaea group</taxon>
        <taxon>Halobacteria</taxon>
        <taxon>Halobacteriales</taxon>
        <taxon>Natrialbaceae</taxon>
        <taxon>Natronococcus</taxon>
    </lineage>
</organism>
<name>A0A8J8TMY6_9EURY</name>
<reference evidence="1" key="1">
    <citation type="submission" date="2017-11" db="EMBL/GenBank/DDBJ databases">
        <authorList>
            <person name="Kajale S.C."/>
            <person name="Sharma A."/>
        </authorList>
    </citation>
    <scope>NUCLEOTIDE SEQUENCE</scope>
    <source>
        <strain evidence="1">LS1_42</strain>
    </source>
</reference>
<accession>A0A8J8TMY6</accession>
<dbReference type="Pfam" id="PF24430">
    <property type="entry name" value="DUF7553"/>
    <property type="match status" value="1"/>
</dbReference>
<proteinExistence type="predicted"/>
<comment type="caution">
    <text evidence="1">The sequence shown here is derived from an EMBL/GenBank/DDBJ whole genome shotgun (WGS) entry which is preliminary data.</text>
</comment>
<dbReference type="AlphaFoldDB" id="A0A8J8TMY6"/>
<sequence>MNNHFKDSRYHLARAAEHAKWGVMTEVERAKSRVRTMAGREPEPDHLQRVRAAVAAREEVATARAREVLEEARSIVSGSRDRSNEREQST</sequence>
<evidence type="ECO:0000313" key="2">
    <source>
        <dbReference type="Proteomes" id="UP000766904"/>
    </source>
</evidence>
<gene>
    <name evidence="1" type="ORF">CV102_23990</name>
</gene>
<keyword evidence="2" id="KW-1185">Reference proteome</keyword>
<protein>
    <submittedName>
        <fullName evidence="1">Uncharacterized protein</fullName>
    </submittedName>
</protein>
<dbReference type="Proteomes" id="UP000766904">
    <property type="component" value="Unassembled WGS sequence"/>
</dbReference>
<dbReference type="EMBL" id="PHNJ01000022">
    <property type="protein sequence ID" value="TYL36096.1"/>
    <property type="molecule type" value="Genomic_DNA"/>
</dbReference>